<feature type="transmembrane region" description="Helical" evidence="8">
    <location>
        <begin position="279"/>
        <end position="302"/>
    </location>
</feature>
<dbReference type="PANTHER" id="PTHR35578">
    <property type="entry name" value="PROLINE-RICH TRANSMEMBRANE PROTEIN 4-RELATED"/>
    <property type="match status" value="1"/>
</dbReference>
<comment type="subcellular location">
    <subcellularLocation>
        <location evidence="1">Membrane</location>
        <topology evidence="1">Multi-pass membrane protein</topology>
    </subcellularLocation>
</comment>
<evidence type="ECO:0000256" key="7">
    <source>
        <dbReference type="SAM" id="MobiDB-lite"/>
    </source>
</evidence>
<evidence type="ECO:0000313" key="10">
    <source>
        <dbReference type="EMBL" id="CAH3140635.1"/>
    </source>
</evidence>
<dbReference type="PANTHER" id="PTHR35578:SF6">
    <property type="entry name" value="PROLINE-RICH TRANSMEMBRANE PROTEIN 4"/>
    <property type="match status" value="1"/>
</dbReference>
<evidence type="ECO:0000259" key="9">
    <source>
        <dbReference type="Pfam" id="PF25987"/>
    </source>
</evidence>
<evidence type="ECO:0000256" key="2">
    <source>
        <dbReference type="ARBA" id="ARBA00022553"/>
    </source>
</evidence>
<feature type="domain" description="Proline-rich transmembrane protein 3/4" evidence="9">
    <location>
        <begin position="21"/>
        <end position="310"/>
    </location>
</feature>
<dbReference type="InterPro" id="IPR052836">
    <property type="entry name" value="PRRT_domain-containing"/>
</dbReference>
<sequence>MSNSSRNDETNQTRDTFSTPPPPQSWVEPSPNWLEAIKEWKWLWEAHIYGFGIIFVLIAFFAIIYLVVCYKFIFTKHRMHIAVMNLALIAAGSLRSLILFWDPYASSVNTSNGQLLACIISWGISSACITSSFSIVLLIFLETTKTSIGPARLKNLPFLMSVTLVNILYLLVSDILVWFHPETKLMVFICHFTFAVWGLVVSIGYLVAGFRMWRNLSSSLGETFYNRALDRDLLKLKRLFLLMCAASCFGMIKFSLSLYTAVGEYGVFADIGFVKSWPWFVVQSLLRILESFMCIFVFLIAFKSGKNNARATRTSPDTNQQTEIARVRHSVTVNTQ</sequence>
<protein>
    <recommendedName>
        <fullName evidence="9">Proline-rich transmembrane protein 3/4 domain-containing protein</fullName>
    </recommendedName>
</protein>
<keyword evidence="11" id="KW-1185">Reference proteome</keyword>
<evidence type="ECO:0000256" key="6">
    <source>
        <dbReference type="ARBA" id="ARBA00023136"/>
    </source>
</evidence>
<name>A0ABN8PFQ4_9CNID</name>
<evidence type="ECO:0000256" key="1">
    <source>
        <dbReference type="ARBA" id="ARBA00004141"/>
    </source>
</evidence>
<feature type="transmembrane region" description="Helical" evidence="8">
    <location>
        <begin position="185"/>
        <end position="208"/>
    </location>
</feature>
<comment type="caution">
    <text evidence="10">The sequence shown here is derived from an EMBL/GenBank/DDBJ whole genome shotgun (WGS) entry which is preliminary data.</text>
</comment>
<organism evidence="10 11">
    <name type="scientific">Porites evermanni</name>
    <dbReference type="NCBI Taxonomy" id="104178"/>
    <lineage>
        <taxon>Eukaryota</taxon>
        <taxon>Metazoa</taxon>
        <taxon>Cnidaria</taxon>
        <taxon>Anthozoa</taxon>
        <taxon>Hexacorallia</taxon>
        <taxon>Scleractinia</taxon>
        <taxon>Fungiina</taxon>
        <taxon>Poritidae</taxon>
        <taxon>Porites</taxon>
    </lineage>
</organism>
<feature type="transmembrane region" description="Helical" evidence="8">
    <location>
        <begin position="153"/>
        <end position="179"/>
    </location>
</feature>
<keyword evidence="5 8" id="KW-1133">Transmembrane helix</keyword>
<feature type="compositionally biased region" description="Basic and acidic residues" evidence="7">
    <location>
        <begin position="1"/>
        <end position="12"/>
    </location>
</feature>
<evidence type="ECO:0000313" key="11">
    <source>
        <dbReference type="Proteomes" id="UP001159427"/>
    </source>
</evidence>
<evidence type="ECO:0000256" key="3">
    <source>
        <dbReference type="ARBA" id="ARBA00022692"/>
    </source>
</evidence>
<dbReference type="Proteomes" id="UP001159427">
    <property type="component" value="Unassembled WGS sequence"/>
</dbReference>
<gene>
    <name evidence="10" type="ORF">PEVE_00041874</name>
</gene>
<feature type="transmembrane region" description="Helical" evidence="8">
    <location>
        <begin position="82"/>
        <end position="101"/>
    </location>
</feature>
<evidence type="ECO:0000256" key="8">
    <source>
        <dbReference type="SAM" id="Phobius"/>
    </source>
</evidence>
<reference evidence="10 11" key="1">
    <citation type="submission" date="2022-05" db="EMBL/GenBank/DDBJ databases">
        <authorList>
            <consortium name="Genoscope - CEA"/>
            <person name="William W."/>
        </authorList>
    </citation>
    <scope>NUCLEOTIDE SEQUENCE [LARGE SCALE GENOMIC DNA]</scope>
</reference>
<dbReference type="InterPro" id="IPR059081">
    <property type="entry name" value="PRRT3-4"/>
</dbReference>
<dbReference type="EMBL" id="CALNXI010000804">
    <property type="protein sequence ID" value="CAH3140635.1"/>
    <property type="molecule type" value="Genomic_DNA"/>
</dbReference>
<dbReference type="Pfam" id="PF25987">
    <property type="entry name" value="PRRT3"/>
    <property type="match status" value="1"/>
</dbReference>
<feature type="region of interest" description="Disordered" evidence="7">
    <location>
        <begin position="1"/>
        <end position="26"/>
    </location>
</feature>
<keyword evidence="3 8" id="KW-0812">Transmembrane</keyword>
<keyword evidence="4" id="KW-0732">Signal</keyword>
<feature type="transmembrane region" description="Helical" evidence="8">
    <location>
        <begin position="48"/>
        <end position="70"/>
    </location>
</feature>
<evidence type="ECO:0000256" key="5">
    <source>
        <dbReference type="ARBA" id="ARBA00022989"/>
    </source>
</evidence>
<keyword evidence="6 8" id="KW-0472">Membrane</keyword>
<proteinExistence type="predicted"/>
<feature type="transmembrane region" description="Helical" evidence="8">
    <location>
        <begin position="113"/>
        <end position="141"/>
    </location>
</feature>
<feature type="transmembrane region" description="Helical" evidence="8">
    <location>
        <begin position="239"/>
        <end position="259"/>
    </location>
</feature>
<accession>A0ABN8PFQ4</accession>
<evidence type="ECO:0000256" key="4">
    <source>
        <dbReference type="ARBA" id="ARBA00022729"/>
    </source>
</evidence>
<keyword evidence="2" id="KW-0597">Phosphoprotein</keyword>